<organism evidence="9 10">
    <name type="scientific">Coemansia asiatica</name>
    <dbReference type="NCBI Taxonomy" id="1052880"/>
    <lineage>
        <taxon>Eukaryota</taxon>
        <taxon>Fungi</taxon>
        <taxon>Fungi incertae sedis</taxon>
        <taxon>Zoopagomycota</taxon>
        <taxon>Kickxellomycotina</taxon>
        <taxon>Kickxellomycetes</taxon>
        <taxon>Kickxellales</taxon>
        <taxon>Kickxellaceae</taxon>
        <taxon>Coemansia</taxon>
    </lineage>
</organism>
<comment type="similarity">
    <text evidence="2">Belongs to the PdxS/SNZ family.</text>
</comment>
<dbReference type="SUPFAM" id="SSF51366">
    <property type="entry name" value="Ribulose-phoshate binding barrel"/>
    <property type="match status" value="1"/>
</dbReference>
<comment type="caution">
    <text evidence="9">The sequence shown here is derived from an EMBL/GenBank/DDBJ whole genome shotgun (WGS) entry which is preliminary data.</text>
</comment>
<evidence type="ECO:0000256" key="3">
    <source>
        <dbReference type="ARBA" id="ARBA00012084"/>
    </source>
</evidence>
<proteinExistence type="inferred from homology"/>
<dbReference type="Gene3D" id="3.20.20.70">
    <property type="entry name" value="Aldolase class I"/>
    <property type="match status" value="1"/>
</dbReference>
<evidence type="ECO:0000259" key="8">
    <source>
        <dbReference type="Pfam" id="PF01680"/>
    </source>
</evidence>
<evidence type="ECO:0000256" key="4">
    <source>
        <dbReference type="ARBA" id="ARBA00022898"/>
    </source>
</evidence>
<evidence type="ECO:0000313" key="10">
    <source>
        <dbReference type="Proteomes" id="UP001145021"/>
    </source>
</evidence>
<keyword evidence="6" id="KW-0704">Schiff base</keyword>
<dbReference type="PANTHER" id="PTHR31829">
    <property type="entry name" value="PYRIDOXAL 5'-PHOSPHATE SYNTHASE SUBUNIT SNZ1-RELATED"/>
    <property type="match status" value="1"/>
</dbReference>
<dbReference type="EC" id="4.3.3.6" evidence="3"/>
<sequence>MKKKAEEDYTKLKKTLAFKRTIMNNFKKGIIFEVSTELEARIAQRAGACGVLLNDPVGDSVKRMPDPQFVKTVADCVALPVITRVRIGHKAEAQIMEMSGANVIEESKELSVEDDNDVFIDKHDLSVPCLCWAKDLVEVVNAIHSGAPAVIIGHDDDINSGGNAVDIVGNLEAIRDEREEIRSNRAKRAALNASDPSSADKIKKLDEEITDKVEKFPHLKDELIKVCSMKEFPILFFAHGFKASPADIALMIYHGFDSIIIVGDDVFSKNANPLKYATSLIKAIANYSKPAVLMDISDDMGRGVY</sequence>
<comment type="catalytic activity">
    <reaction evidence="7">
        <text>aldehydo-D-ribose 5-phosphate + D-glyceraldehyde 3-phosphate + L-glutamine = pyridoxal 5'-phosphate + L-glutamate + phosphate + 3 H2O + H(+)</text>
        <dbReference type="Rhea" id="RHEA:31507"/>
        <dbReference type="ChEBI" id="CHEBI:15377"/>
        <dbReference type="ChEBI" id="CHEBI:15378"/>
        <dbReference type="ChEBI" id="CHEBI:29985"/>
        <dbReference type="ChEBI" id="CHEBI:43474"/>
        <dbReference type="ChEBI" id="CHEBI:58273"/>
        <dbReference type="ChEBI" id="CHEBI:58359"/>
        <dbReference type="ChEBI" id="CHEBI:59776"/>
        <dbReference type="ChEBI" id="CHEBI:597326"/>
        <dbReference type="EC" id="4.3.3.6"/>
    </reaction>
</comment>
<dbReference type="GO" id="GO:0036381">
    <property type="term" value="F:pyridoxal 5'-phosphate synthase (glutamine hydrolysing) activity"/>
    <property type="evidence" value="ECO:0007669"/>
    <property type="project" value="UniProtKB-EC"/>
</dbReference>
<name>A0A9W7XJ93_9FUNG</name>
<accession>A0A9W7XJ93</accession>
<evidence type="ECO:0000256" key="2">
    <source>
        <dbReference type="ARBA" id="ARBA00007281"/>
    </source>
</evidence>
<keyword evidence="5" id="KW-0456">Lyase</keyword>
<dbReference type="Pfam" id="PF01680">
    <property type="entry name" value="SOR_SNZ"/>
    <property type="match status" value="1"/>
</dbReference>
<dbReference type="InterPro" id="IPR001852">
    <property type="entry name" value="PdxS/SNZ"/>
</dbReference>
<keyword evidence="4" id="KW-0663">Pyridoxal phosphate</keyword>
<dbReference type="AlphaFoldDB" id="A0A9W7XJ93"/>
<dbReference type="InterPro" id="IPR013785">
    <property type="entry name" value="Aldolase_TIM"/>
</dbReference>
<dbReference type="GO" id="GO:0042823">
    <property type="term" value="P:pyridoxal phosphate biosynthetic process"/>
    <property type="evidence" value="ECO:0007669"/>
    <property type="project" value="InterPro"/>
</dbReference>
<dbReference type="InterPro" id="IPR011060">
    <property type="entry name" value="RibuloseP-bd_barrel"/>
</dbReference>
<keyword evidence="10" id="KW-1185">Reference proteome</keyword>
<dbReference type="Proteomes" id="UP001145021">
    <property type="component" value="Unassembled WGS sequence"/>
</dbReference>
<reference evidence="9" key="1">
    <citation type="submission" date="2022-07" db="EMBL/GenBank/DDBJ databases">
        <title>Phylogenomic reconstructions and comparative analyses of Kickxellomycotina fungi.</title>
        <authorList>
            <person name="Reynolds N.K."/>
            <person name="Stajich J.E."/>
            <person name="Barry K."/>
            <person name="Grigoriev I.V."/>
            <person name="Crous P."/>
            <person name="Smith M.E."/>
        </authorList>
    </citation>
    <scope>NUCLEOTIDE SEQUENCE</scope>
    <source>
        <strain evidence="9">NBRC 105413</strain>
    </source>
</reference>
<protein>
    <recommendedName>
        <fullName evidence="3">pyridoxal 5'-phosphate synthase (glutamine hydrolyzing)</fullName>
        <ecNumber evidence="3">4.3.3.6</ecNumber>
    </recommendedName>
</protein>
<dbReference type="InterPro" id="IPR033755">
    <property type="entry name" value="PdxS/SNZ_N"/>
</dbReference>
<comment type="pathway">
    <text evidence="1">Cofactor biosynthesis; pyridoxal 5'-phosphate biosynthesis.</text>
</comment>
<feature type="domain" description="PdxS/SNZ N-terminal" evidence="8">
    <location>
        <begin position="18"/>
        <end position="195"/>
    </location>
</feature>
<dbReference type="PANTHER" id="PTHR31829:SF0">
    <property type="entry name" value="PYRIDOXAL 5'-PHOSPHATE SYNTHASE SUBUNIT SNZ1-RELATED"/>
    <property type="match status" value="1"/>
</dbReference>
<evidence type="ECO:0000256" key="6">
    <source>
        <dbReference type="ARBA" id="ARBA00023270"/>
    </source>
</evidence>
<dbReference type="GO" id="GO:0008615">
    <property type="term" value="P:pyridoxine biosynthetic process"/>
    <property type="evidence" value="ECO:0007669"/>
    <property type="project" value="TreeGrafter"/>
</dbReference>
<evidence type="ECO:0000256" key="7">
    <source>
        <dbReference type="ARBA" id="ARBA00047992"/>
    </source>
</evidence>
<gene>
    <name evidence="9" type="ORF">LPJ64_003727</name>
</gene>
<evidence type="ECO:0000313" key="9">
    <source>
        <dbReference type="EMBL" id="KAJ1644619.1"/>
    </source>
</evidence>
<evidence type="ECO:0000256" key="1">
    <source>
        <dbReference type="ARBA" id="ARBA00004737"/>
    </source>
</evidence>
<dbReference type="EMBL" id="JANBOH010000153">
    <property type="protein sequence ID" value="KAJ1644619.1"/>
    <property type="molecule type" value="Genomic_DNA"/>
</dbReference>
<dbReference type="GO" id="GO:0006520">
    <property type="term" value="P:amino acid metabolic process"/>
    <property type="evidence" value="ECO:0007669"/>
    <property type="project" value="TreeGrafter"/>
</dbReference>
<evidence type="ECO:0000256" key="5">
    <source>
        <dbReference type="ARBA" id="ARBA00023239"/>
    </source>
</evidence>